<evidence type="ECO:0000313" key="13">
    <source>
        <dbReference type="Proteomes" id="UP000504618"/>
    </source>
</evidence>
<evidence type="ECO:0000313" key="14">
    <source>
        <dbReference type="RefSeq" id="XP_024879057.1"/>
    </source>
</evidence>
<dbReference type="InterPro" id="IPR050476">
    <property type="entry name" value="Insect_CytP450_Detox"/>
</dbReference>
<dbReference type="AlphaFoldDB" id="A0A6J1Q9R1"/>
<keyword evidence="5" id="KW-0349">Heme</keyword>
<proteinExistence type="inferred from homology"/>
<dbReference type="CDD" id="cd11056">
    <property type="entry name" value="CYP6-like"/>
    <property type="match status" value="2"/>
</dbReference>
<keyword evidence="10" id="KW-0408">Iron</keyword>
<keyword evidence="9" id="KW-0560">Oxidoreductase</keyword>
<dbReference type="PANTHER" id="PTHR24292">
    <property type="entry name" value="CYTOCHROME P450"/>
    <property type="match status" value="1"/>
</dbReference>
<gene>
    <name evidence="14" type="primary">LOC112459260</name>
</gene>
<dbReference type="GO" id="GO:0005506">
    <property type="term" value="F:iron ion binding"/>
    <property type="evidence" value="ECO:0007669"/>
    <property type="project" value="InterPro"/>
</dbReference>
<dbReference type="InterPro" id="IPR036396">
    <property type="entry name" value="Cyt_P450_sf"/>
</dbReference>
<reference evidence="14" key="1">
    <citation type="submission" date="2025-08" db="UniProtKB">
        <authorList>
            <consortium name="RefSeq"/>
        </authorList>
    </citation>
    <scope>IDENTIFICATION</scope>
    <source>
        <tissue evidence="14">Whole body</tissue>
    </source>
</reference>
<keyword evidence="8" id="KW-0492">Microsome</keyword>
<evidence type="ECO:0000256" key="1">
    <source>
        <dbReference type="ARBA" id="ARBA00001971"/>
    </source>
</evidence>
<evidence type="ECO:0000256" key="10">
    <source>
        <dbReference type="ARBA" id="ARBA00023004"/>
    </source>
</evidence>
<evidence type="ECO:0000256" key="11">
    <source>
        <dbReference type="ARBA" id="ARBA00023033"/>
    </source>
</evidence>
<protein>
    <submittedName>
        <fullName evidence="14">Uncharacterized protein LOC112459260</fullName>
    </submittedName>
</protein>
<accession>A0A6J1Q9R1</accession>
<dbReference type="RefSeq" id="XP_024879057.1">
    <property type="nucleotide sequence ID" value="XM_025023289.1"/>
</dbReference>
<dbReference type="Gene3D" id="1.10.630.10">
    <property type="entry name" value="Cytochrome P450"/>
    <property type="match status" value="2"/>
</dbReference>
<keyword evidence="11" id="KW-0503">Monooxygenase</keyword>
<evidence type="ECO:0000256" key="7">
    <source>
        <dbReference type="ARBA" id="ARBA00022824"/>
    </source>
</evidence>
<keyword evidence="6" id="KW-0479">Metal-binding</keyword>
<evidence type="ECO:0000256" key="5">
    <source>
        <dbReference type="ARBA" id="ARBA00022617"/>
    </source>
</evidence>
<dbReference type="GO" id="GO:0005789">
    <property type="term" value="C:endoplasmic reticulum membrane"/>
    <property type="evidence" value="ECO:0007669"/>
    <property type="project" value="UniProtKB-SubCell"/>
</dbReference>
<evidence type="ECO:0000256" key="9">
    <source>
        <dbReference type="ARBA" id="ARBA00023002"/>
    </source>
</evidence>
<dbReference type="InterPro" id="IPR017972">
    <property type="entry name" value="Cyt_P450_CS"/>
</dbReference>
<evidence type="ECO:0000256" key="8">
    <source>
        <dbReference type="ARBA" id="ARBA00022848"/>
    </source>
</evidence>
<sequence>MENFQILCGITAVILALYYFLTSNFDFWKSRDVRGPRPIPGFGNLKDVMLGKVMLSDYSMKLYHDYKDEPLIGIFNGRTPILIVKDPDLIKNVLIKDFPTFADRELSTVHEKAEPLSQNLFNLEPKRWRPLRAKLSPTFTSRKLKEMFSLISECADHLMDYTEELARRNEPVECRELMAKYAIDVIGRCAFGIEMNALLNDDSDFRRIRRNVFRPPWSDSLRYKIKNYLPLLYDVLGYILPDTEITDFSTRFVVDIINYREKNNIVRKDFIDTLRELKKHSDKVGDFDFTDSLMASQAFSFFVGFETSSMVMSCALYELALNQKIQDKLREEIDEEYTKHDGNLTYEDIKKMEYLNKIFKETLRKYPPASFLPRKSTSSYTFSDIEVSIPKEQKIWIPIFALQRDPRVYSEPDIFDPERFSEEAVQNRHPMFFLSFGDGPRNCIGSRFATYQTKLGLIKILRNYKVETCKETEIPLVLREDYVITLKNGVYLKIIKINRADERGRDQRAERESFGDCGMENFQILCGIAAVILALCYYLTSNFDFWKSRGVRGPRPIPVLGNLKDVMLGKVMLSDYSMKLYHDYKNEPLIGIFDGRTPILIVKDPDLIKDILIKDFPMFADREHFTVHEKGEPLSQHLFNLESNKWRPLRAKLSPIFTSRKLKEMFLLISECTDHLVNYTEELASRNEPVECRELMAKYTTDVIGSCVFGIEINALSNENNDFRRIGRDAFNPPFWDGVRFVIKEYLPWLFDVLYGYILPQSESTRLFMRLVVDNMNYREKNNIVRKDFIDTLRELKKHSDNMGDINFTDSLIAAQAFAFFLGGFETSSTAMTCTLYELALNQKIQDKLREEIDEEYMKHDSNLTYEDIKKMEYLSKVLKETLRKYPVASFLPRKSTSSYTFSDIGVSIPKEQKIWIPIFALHRDPRVYPEPDVFDPERFSEKAVQSRHPMAYIPFGDGPRNCIGSRFAIYQTKLGLIKILRNYKVEACEKTEIPLVLRELFIIRPKNGVYLKIIKINRASA</sequence>
<dbReference type="PANTHER" id="PTHR24292:SF54">
    <property type="entry name" value="CYP9F3-RELATED"/>
    <property type="match status" value="1"/>
</dbReference>
<dbReference type="GO" id="GO:0004497">
    <property type="term" value="F:monooxygenase activity"/>
    <property type="evidence" value="ECO:0007669"/>
    <property type="project" value="UniProtKB-KW"/>
</dbReference>
<dbReference type="GO" id="GO:0016705">
    <property type="term" value="F:oxidoreductase activity, acting on paired donors, with incorporation or reduction of molecular oxygen"/>
    <property type="evidence" value="ECO:0007669"/>
    <property type="project" value="InterPro"/>
</dbReference>
<dbReference type="SUPFAM" id="SSF48264">
    <property type="entry name" value="Cytochrome P450"/>
    <property type="match status" value="2"/>
</dbReference>
<dbReference type="PRINTS" id="PR00463">
    <property type="entry name" value="EP450I"/>
</dbReference>
<keyword evidence="12" id="KW-0472">Membrane</keyword>
<evidence type="ECO:0000256" key="3">
    <source>
        <dbReference type="ARBA" id="ARBA00004406"/>
    </source>
</evidence>
<dbReference type="PROSITE" id="PS00086">
    <property type="entry name" value="CYTOCHROME_P450"/>
    <property type="match status" value="2"/>
</dbReference>
<dbReference type="Pfam" id="PF00067">
    <property type="entry name" value="p450"/>
    <property type="match status" value="2"/>
</dbReference>
<dbReference type="GeneID" id="112459260"/>
<dbReference type="InterPro" id="IPR001128">
    <property type="entry name" value="Cyt_P450"/>
</dbReference>
<evidence type="ECO:0000256" key="6">
    <source>
        <dbReference type="ARBA" id="ARBA00022723"/>
    </source>
</evidence>
<dbReference type="FunFam" id="1.10.630.10:FF:000042">
    <property type="entry name" value="Cytochrome P450"/>
    <property type="match status" value="2"/>
</dbReference>
<dbReference type="InterPro" id="IPR002401">
    <property type="entry name" value="Cyt_P450_E_grp-I"/>
</dbReference>
<comment type="cofactor">
    <cofactor evidence="1">
        <name>heme</name>
        <dbReference type="ChEBI" id="CHEBI:30413"/>
    </cofactor>
</comment>
<keyword evidence="13" id="KW-1185">Reference proteome</keyword>
<comment type="subcellular location">
    <subcellularLocation>
        <location evidence="3">Endoplasmic reticulum membrane</location>
        <topology evidence="3">Peripheral membrane protein</topology>
    </subcellularLocation>
    <subcellularLocation>
        <location evidence="2">Microsome membrane</location>
        <topology evidence="2">Peripheral membrane protein</topology>
    </subcellularLocation>
</comment>
<comment type="similarity">
    <text evidence="4">Belongs to the cytochrome P450 family.</text>
</comment>
<evidence type="ECO:0000256" key="12">
    <source>
        <dbReference type="ARBA" id="ARBA00023136"/>
    </source>
</evidence>
<evidence type="ECO:0000256" key="2">
    <source>
        <dbReference type="ARBA" id="ARBA00004174"/>
    </source>
</evidence>
<dbReference type="PRINTS" id="PR00385">
    <property type="entry name" value="P450"/>
</dbReference>
<dbReference type="Proteomes" id="UP000504618">
    <property type="component" value="Unplaced"/>
</dbReference>
<dbReference type="OrthoDB" id="2789670at2759"/>
<dbReference type="GO" id="GO:0020037">
    <property type="term" value="F:heme binding"/>
    <property type="evidence" value="ECO:0007669"/>
    <property type="project" value="InterPro"/>
</dbReference>
<keyword evidence="7" id="KW-0256">Endoplasmic reticulum</keyword>
<organism evidence="13 14">
    <name type="scientific">Temnothorax curvispinosus</name>
    <dbReference type="NCBI Taxonomy" id="300111"/>
    <lineage>
        <taxon>Eukaryota</taxon>
        <taxon>Metazoa</taxon>
        <taxon>Ecdysozoa</taxon>
        <taxon>Arthropoda</taxon>
        <taxon>Hexapoda</taxon>
        <taxon>Insecta</taxon>
        <taxon>Pterygota</taxon>
        <taxon>Neoptera</taxon>
        <taxon>Endopterygota</taxon>
        <taxon>Hymenoptera</taxon>
        <taxon>Apocrita</taxon>
        <taxon>Aculeata</taxon>
        <taxon>Formicoidea</taxon>
        <taxon>Formicidae</taxon>
        <taxon>Myrmicinae</taxon>
        <taxon>Temnothorax</taxon>
    </lineage>
</organism>
<name>A0A6J1Q9R1_9HYME</name>
<evidence type="ECO:0000256" key="4">
    <source>
        <dbReference type="ARBA" id="ARBA00010617"/>
    </source>
</evidence>